<dbReference type="AlphaFoldDB" id="A7S937"/>
<feature type="transmembrane region" description="Helical" evidence="1">
    <location>
        <begin position="55"/>
        <end position="77"/>
    </location>
</feature>
<evidence type="ECO:0000313" key="4">
    <source>
        <dbReference type="Proteomes" id="UP000001593"/>
    </source>
</evidence>
<dbReference type="Gene3D" id="1.20.1250.20">
    <property type="entry name" value="MFS general substrate transporter like domains"/>
    <property type="match status" value="1"/>
</dbReference>
<feature type="signal peptide" evidence="2">
    <location>
        <begin position="1"/>
        <end position="20"/>
    </location>
</feature>
<accession>A7S937</accession>
<evidence type="ECO:0008006" key="5">
    <source>
        <dbReference type="Google" id="ProtNLM"/>
    </source>
</evidence>
<sequence length="81" mass="8415">AWVGSLAMSLTMAFSPLAAALVKRFGARVVGISGGVTAAIGLFATSQVPTLRHMYVAYSVVLGAGSSCAYLPGYNLIPRYF</sequence>
<dbReference type="InParanoid" id="A7S937"/>
<dbReference type="EMBL" id="DS469601">
    <property type="protein sequence ID" value="EDO39765.1"/>
    <property type="molecule type" value="Genomic_DNA"/>
</dbReference>
<feature type="chain" id="PRO_5002714203" description="MFS transporter" evidence="2">
    <location>
        <begin position="21"/>
        <end position="81"/>
    </location>
</feature>
<organism evidence="3 4">
    <name type="scientific">Nematostella vectensis</name>
    <name type="common">Starlet sea anemone</name>
    <dbReference type="NCBI Taxonomy" id="45351"/>
    <lineage>
        <taxon>Eukaryota</taxon>
        <taxon>Metazoa</taxon>
        <taxon>Cnidaria</taxon>
        <taxon>Anthozoa</taxon>
        <taxon>Hexacorallia</taxon>
        <taxon>Actiniaria</taxon>
        <taxon>Edwardsiidae</taxon>
        <taxon>Nematostella</taxon>
    </lineage>
</organism>
<reference evidence="3 4" key="1">
    <citation type="journal article" date="2007" name="Science">
        <title>Sea anemone genome reveals ancestral eumetazoan gene repertoire and genomic organization.</title>
        <authorList>
            <person name="Putnam N.H."/>
            <person name="Srivastava M."/>
            <person name="Hellsten U."/>
            <person name="Dirks B."/>
            <person name="Chapman J."/>
            <person name="Salamov A."/>
            <person name="Terry A."/>
            <person name="Shapiro H."/>
            <person name="Lindquist E."/>
            <person name="Kapitonov V.V."/>
            <person name="Jurka J."/>
            <person name="Genikhovich G."/>
            <person name="Grigoriev I.V."/>
            <person name="Lucas S.M."/>
            <person name="Steele R.E."/>
            <person name="Finnerty J.R."/>
            <person name="Technau U."/>
            <person name="Martindale M.Q."/>
            <person name="Rokhsar D.S."/>
        </authorList>
    </citation>
    <scope>NUCLEOTIDE SEQUENCE [LARGE SCALE GENOMIC DNA]</scope>
    <source>
        <strain evidence="4">CH2 X CH6</strain>
    </source>
</reference>
<dbReference type="SUPFAM" id="SSF103473">
    <property type="entry name" value="MFS general substrate transporter"/>
    <property type="match status" value="1"/>
</dbReference>
<feature type="non-terminal residue" evidence="3">
    <location>
        <position position="81"/>
    </location>
</feature>
<gene>
    <name evidence="3" type="ORF">NEMVEDRAFT_v1g109692</name>
</gene>
<evidence type="ECO:0000256" key="1">
    <source>
        <dbReference type="SAM" id="Phobius"/>
    </source>
</evidence>
<name>A7S937_NEMVE</name>
<dbReference type="Proteomes" id="UP000001593">
    <property type="component" value="Unassembled WGS sequence"/>
</dbReference>
<dbReference type="InterPro" id="IPR050327">
    <property type="entry name" value="Proton-linked_MCT"/>
</dbReference>
<evidence type="ECO:0000313" key="3">
    <source>
        <dbReference type="EMBL" id="EDO39765.1"/>
    </source>
</evidence>
<keyword evidence="4" id="KW-1185">Reference proteome</keyword>
<dbReference type="HOGENOM" id="CLU_192625_0_0_1"/>
<dbReference type="PANTHER" id="PTHR11360:SF251">
    <property type="entry name" value="MAJOR FACILITATOR SUPERFAMILY (MFS) PROFILE DOMAIN-CONTAINING PROTEIN"/>
    <property type="match status" value="1"/>
</dbReference>
<keyword evidence="1" id="KW-0812">Transmembrane</keyword>
<proteinExistence type="predicted"/>
<keyword evidence="2" id="KW-0732">Signal</keyword>
<dbReference type="PANTHER" id="PTHR11360">
    <property type="entry name" value="MONOCARBOXYLATE TRANSPORTER"/>
    <property type="match status" value="1"/>
</dbReference>
<feature type="transmembrane region" description="Helical" evidence="1">
    <location>
        <begin position="29"/>
        <end position="48"/>
    </location>
</feature>
<keyword evidence="1" id="KW-1133">Transmembrane helix</keyword>
<feature type="non-terminal residue" evidence="3">
    <location>
        <position position="1"/>
    </location>
</feature>
<keyword evidence="1" id="KW-0472">Membrane</keyword>
<dbReference type="InterPro" id="IPR036259">
    <property type="entry name" value="MFS_trans_sf"/>
</dbReference>
<protein>
    <recommendedName>
        <fullName evidence="5">MFS transporter</fullName>
    </recommendedName>
</protein>
<evidence type="ECO:0000256" key="2">
    <source>
        <dbReference type="SAM" id="SignalP"/>
    </source>
</evidence>
<dbReference type="PhylomeDB" id="A7S937"/>